<protein>
    <submittedName>
        <fullName evidence="1">Uncharacterized protein</fullName>
    </submittedName>
</protein>
<evidence type="ECO:0000313" key="2">
    <source>
        <dbReference type="Proteomes" id="UP000814033"/>
    </source>
</evidence>
<reference evidence="1" key="1">
    <citation type="submission" date="2021-02" db="EMBL/GenBank/DDBJ databases">
        <authorList>
            <consortium name="DOE Joint Genome Institute"/>
            <person name="Ahrendt S."/>
            <person name="Looney B.P."/>
            <person name="Miyauchi S."/>
            <person name="Morin E."/>
            <person name="Drula E."/>
            <person name="Courty P.E."/>
            <person name="Chicoki N."/>
            <person name="Fauchery L."/>
            <person name="Kohler A."/>
            <person name="Kuo A."/>
            <person name="Labutti K."/>
            <person name="Pangilinan J."/>
            <person name="Lipzen A."/>
            <person name="Riley R."/>
            <person name="Andreopoulos W."/>
            <person name="He G."/>
            <person name="Johnson J."/>
            <person name="Barry K.W."/>
            <person name="Grigoriev I.V."/>
            <person name="Nagy L."/>
            <person name="Hibbett D."/>
            <person name="Henrissat B."/>
            <person name="Matheny P.B."/>
            <person name="Labbe J."/>
            <person name="Martin F."/>
        </authorList>
    </citation>
    <scope>NUCLEOTIDE SEQUENCE</scope>
    <source>
        <strain evidence="1">FP105234-sp</strain>
    </source>
</reference>
<proteinExistence type="predicted"/>
<sequence length="177" mass="20071">MRASRIGVIGLQETHLLDEHVRSITQLHERQFTLFNSSDPDRPSASAGIAFALNRSLVRVDDCNFHVLVPGRAAILTMTWHHDLRLNILNVYAPNEPGPQAAFWTQVLDAWRLSGLPAPDFFMGDHNIVDNANDRAPPRAEDFAALEAFRTLCLAMNVQDVWRASYPDTRQYTYRTL</sequence>
<organism evidence="1 2">
    <name type="scientific">Auriscalpium vulgare</name>
    <dbReference type="NCBI Taxonomy" id="40419"/>
    <lineage>
        <taxon>Eukaryota</taxon>
        <taxon>Fungi</taxon>
        <taxon>Dikarya</taxon>
        <taxon>Basidiomycota</taxon>
        <taxon>Agaricomycotina</taxon>
        <taxon>Agaricomycetes</taxon>
        <taxon>Russulales</taxon>
        <taxon>Auriscalpiaceae</taxon>
        <taxon>Auriscalpium</taxon>
    </lineage>
</organism>
<dbReference type="EMBL" id="MU276163">
    <property type="protein sequence ID" value="KAI0040849.1"/>
    <property type="molecule type" value="Genomic_DNA"/>
</dbReference>
<dbReference type="Proteomes" id="UP000814033">
    <property type="component" value="Unassembled WGS sequence"/>
</dbReference>
<feature type="non-terminal residue" evidence="1">
    <location>
        <position position="177"/>
    </location>
</feature>
<accession>A0ACB8R9S6</accession>
<name>A0ACB8R9S6_9AGAM</name>
<evidence type="ECO:0000313" key="1">
    <source>
        <dbReference type="EMBL" id="KAI0040849.1"/>
    </source>
</evidence>
<gene>
    <name evidence="1" type="ORF">FA95DRAFT_1611477</name>
</gene>
<reference evidence="1" key="2">
    <citation type="journal article" date="2022" name="New Phytol.">
        <title>Evolutionary transition to the ectomycorrhizal habit in the genomes of a hyperdiverse lineage of mushroom-forming fungi.</title>
        <authorList>
            <person name="Looney B."/>
            <person name="Miyauchi S."/>
            <person name="Morin E."/>
            <person name="Drula E."/>
            <person name="Courty P.E."/>
            <person name="Kohler A."/>
            <person name="Kuo A."/>
            <person name="LaButti K."/>
            <person name="Pangilinan J."/>
            <person name="Lipzen A."/>
            <person name="Riley R."/>
            <person name="Andreopoulos W."/>
            <person name="He G."/>
            <person name="Johnson J."/>
            <person name="Nolan M."/>
            <person name="Tritt A."/>
            <person name="Barry K.W."/>
            <person name="Grigoriev I.V."/>
            <person name="Nagy L.G."/>
            <person name="Hibbett D."/>
            <person name="Henrissat B."/>
            <person name="Matheny P.B."/>
            <person name="Labbe J."/>
            <person name="Martin F.M."/>
        </authorList>
    </citation>
    <scope>NUCLEOTIDE SEQUENCE</scope>
    <source>
        <strain evidence="1">FP105234-sp</strain>
    </source>
</reference>
<comment type="caution">
    <text evidence="1">The sequence shown here is derived from an EMBL/GenBank/DDBJ whole genome shotgun (WGS) entry which is preliminary data.</text>
</comment>
<keyword evidence="2" id="KW-1185">Reference proteome</keyword>